<reference evidence="3 4" key="1">
    <citation type="submission" date="2024-04" db="EMBL/GenBank/DDBJ databases">
        <title>Novel genus in family Flammeovirgaceae.</title>
        <authorList>
            <person name="Nguyen T.H."/>
            <person name="Vuong T.Q."/>
            <person name="Le H."/>
            <person name="Kim S.-G."/>
        </authorList>
    </citation>
    <scope>NUCLEOTIDE SEQUENCE [LARGE SCALE GENOMIC DNA]</scope>
    <source>
        <strain evidence="3 4">JCM 23209</strain>
    </source>
</reference>
<dbReference type="NCBIfam" id="TIGR04306">
    <property type="entry name" value="salvage_TenA"/>
    <property type="match status" value="1"/>
</dbReference>
<dbReference type="InterPro" id="IPR027574">
    <property type="entry name" value="Thiaminase_II"/>
</dbReference>
<comment type="caution">
    <text evidence="3">The sequence shown here is derived from an EMBL/GenBank/DDBJ whole genome shotgun (WGS) entry which is preliminary data.</text>
</comment>
<name>A0AAW9RS77_9BACT</name>
<dbReference type="SUPFAM" id="SSF48613">
    <property type="entry name" value="Heme oxygenase-like"/>
    <property type="match status" value="1"/>
</dbReference>
<dbReference type="RefSeq" id="WP_346820406.1">
    <property type="nucleotide sequence ID" value="NZ_JBDKWZ010000003.1"/>
</dbReference>
<keyword evidence="1" id="KW-0784">Thiamine biosynthesis</keyword>
<sequence length="215" mass="24813">MIWSKETWQQIEPVYQEIIALPFIHELKEGILPKEKFLFYIQQDALYLAEFGKVLSGIAGKLSSFEHIQAFLGFSKDTIIVEKALHETFLNESTLELKPSPTCLLYTNFMHAQLATQALPVAMASVLPCFWIYKEVGDYITEHQIPGDNPYQDWIDTYSGEEFAEAVKKAIAICDEIAETCTETQRATMTEAFVMASRMEWMFWDSAYRQEKWPV</sequence>
<organism evidence="3 4">
    <name type="scientific">Rapidithrix thailandica</name>
    <dbReference type="NCBI Taxonomy" id="413964"/>
    <lineage>
        <taxon>Bacteria</taxon>
        <taxon>Pseudomonadati</taxon>
        <taxon>Bacteroidota</taxon>
        <taxon>Cytophagia</taxon>
        <taxon>Cytophagales</taxon>
        <taxon>Flammeovirgaceae</taxon>
        <taxon>Rapidithrix</taxon>
    </lineage>
</organism>
<comment type="similarity">
    <text evidence="1">Belongs to the TenA family.</text>
</comment>
<dbReference type="Proteomes" id="UP001403385">
    <property type="component" value="Unassembled WGS sequence"/>
</dbReference>
<evidence type="ECO:0000313" key="3">
    <source>
        <dbReference type="EMBL" id="MEN7547619.1"/>
    </source>
</evidence>
<dbReference type="Pfam" id="PF03070">
    <property type="entry name" value="TENA_THI-4"/>
    <property type="match status" value="1"/>
</dbReference>
<comment type="catalytic activity">
    <reaction evidence="1">
        <text>4-amino-5-aminomethyl-2-methylpyrimidine + H2O = 4-amino-5-hydroxymethyl-2-methylpyrimidine + NH4(+)</text>
        <dbReference type="Rhea" id="RHEA:31799"/>
        <dbReference type="ChEBI" id="CHEBI:15377"/>
        <dbReference type="ChEBI" id="CHEBI:16892"/>
        <dbReference type="ChEBI" id="CHEBI:28938"/>
        <dbReference type="ChEBI" id="CHEBI:63416"/>
        <dbReference type="EC" id="3.5.99.2"/>
    </reaction>
</comment>
<dbReference type="GO" id="GO:0005829">
    <property type="term" value="C:cytosol"/>
    <property type="evidence" value="ECO:0007669"/>
    <property type="project" value="TreeGrafter"/>
</dbReference>
<gene>
    <name evidence="3" type="primary">tenA</name>
    <name evidence="3" type="ORF">AAG747_06860</name>
</gene>
<evidence type="ECO:0000259" key="2">
    <source>
        <dbReference type="Pfam" id="PF03070"/>
    </source>
</evidence>
<comment type="function">
    <text evidence="1">Catalyzes an amino-pyrimidine hydrolysis reaction at the C5' of the pyrimidine moiety of thiamine compounds, a reaction that is part of a thiamine salvage pathway.</text>
</comment>
<dbReference type="EMBL" id="JBDKWZ010000003">
    <property type="protein sequence ID" value="MEN7547619.1"/>
    <property type="molecule type" value="Genomic_DNA"/>
</dbReference>
<comment type="pathway">
    <text evidence="1">Cofactor biosynthesis; thiamine diphosphate biosynthesis.</text>
</comment>
<dbReference type="GO" id="GO:0050334">
    <property type="term" value="F:thiaminase activity"/>
    <property type="evidence" value="ECO:0007669"/>
    <property type="project" value="UniProtKB-EC"/>
</dbReference>
<dbReference type="Gene3D" id="1.20.910.10">
    <property type="entry name" value="Heme oxygenase-like"/>
    <property type="match status" value="1"/>
</dbReference>
<dbReference type="InterPro" id="IPR016084">
    <property type="entry name" value="Haem_Oase-like_multi-hlx"/>
</dbReference>
<dbReference type="GO" id="GO:0009228">
    <property type="term" value="P:thiamine biosynthetic process"/>
    <property type="evidence" value="ECO:0007669"/>
    <property type="project" value="UniProtKB-KW"/>
</dbReference>
<accession>A0AAW9RS77</accession>
<dbReference type="CDD" id="cd19365">
    <property type="entry name" value="TenA_C-like"/>
    <property type="match status" value="1"/>
</dbReference>
<dbReference type="InterPro" id="IPR050967">
    <property type="entry name" value="Thiamine_Salvage_TenA"/>
</dbReference>
<dbReference type="InterPro" id="IPR004305">
    <property type="entry name" value="Thiaminase-2/PQQC"/>
</dbReference>
<feature type="domain" description="Thiaminase-2/PQQC" evidence="2">
    <location>
        <begin position="8"/>
        <end position="209"/>
    </location>
</feature>
<dbReference type="EC" id="3.5.99.2" evidence="1"/>
<dbReference type="PANTHER" id="PTHR43198:SF2">
    <property type="entry name" value="SI:CH1073-67J19.1-RELATED"/>
    <property type="match status" value="1"/>
</dbReference>
<dbReference type="AlphaFoldDB" id="A0AAW9RS77"/>
<evidence type="ECO:0000313" key="4">
    <source>
        <dbReference type="Proteomes" id="UP001403385"/>
    </source>
</evidence>
<dbReference type="PANTHER" id="PTHR43198">
    <property type="entry name" value="BIFUNCTIONAL TH2 PROTEIN"/>
    <property type="match status" value="1"/>
</dbReference>
<comment type="catalytic activity">
    <reaction evidence="1">
        <text>thiamine + H2O = 5-(2-hydroxyethyl)-4-methylthiazole + 4-amino-5-hydroxymethyl-2-methylpyrimidine + H(+)</text>
        <dbReference type="Rhea" id="RHEA:17509"/>
        <dbReference type="ChEBI" id="CHEBI:15377"/>
        <dbReference type="ChEBI" id="CHEBI:15378"/>
        <dbReference type="ChEBI" id="CHEBI:16892"/>
        <dbReference type="ChEBI" id="CHEBI:17957"/>
        <dbReference type="ChEBI" id="CHEBI:18385"/>
        <dbReference type="EC" id="3.5.99.2"/>
    </reaction>
</comment>
<keyword evidence="1 3" id="KW-0378">Hydrolase</keyword>
<evidence type="ECO:0000256" key="1">
    <source>
        <dbReference type="RuleBase" id="RU363093"/>
    </source>
</evidence>
<protein>
    <recommendedName>
        <fullName evidence="1">Aminopyrimidine aminohydrolase</fullName>
        <ecNumber evidence="1">3.5.99.2</ecNumber>
    </recommendedName>
</protein>
<proteinExistence type="inferred from homology"/>
<keyword evidence="4" id="KW-1185">Reference proteome</keyword>